<organism evidence="6 7">
    <name type="scientific">Chryseobacterium hagamense</name>
    <dbReference type="NCBI Taxonomy" id="395935"/>
    <lineage>
        <taxon>Bacteria</taxon>
        <taxon>Pseudomonadati</taxon>
        <taxon>Bacteroidota</taxon>
        <taxon>Flavobacteriia</taxon>
        <taxon>Flavobacteriales</taxon>
        <taxon>Weeksellaceae</taxon>
        <taxon>Chryseobacterium group</taxon>
        <taxon>Chryseobacterium</taxon>
    </lineage>
</organism>
<dbReference type="GO" id="GO:0005524">
    <property type="term" value="F:ATP binding"/>
    <property type="evidence" value="ECO:0007669"/>
    <property type="project" value="UniProtKB-KW"/>
</dbReference>
<evidence type="ECO:0000256" key="3">
    <source>
        <dbReference type="ARBA" id="ARBA00022741"/>
    </source>
</evidence>
<evidence type="ECO:0000313" key="7">
    <source>
        <dbReference type="Proteomes" id="UP000321863"/>
    </source>
</evidence>
<dbReference type="EMBL" id="BJYJ01000002">
    <property type="protein sequence ID" value="GEN74963.1"/>
    <property type="molecule type" value="Genomic_DNA"/>
</dbReference>
<keyword evidence="7" id="KW-1185">Reference proteome</keyword>
<evidence type="ECO:0000256" key="2">
    <source>
        <dbReference type="ARBA" id="ARBA00022448"/>
    </source>
</evidence>
<dbReference type="InterPro" id="IPR003439">
    <property type="entry name" value="ABC_transporter-like_ATP-bd"/>
</dbReference>
<dbReference type="PANTHER" id="PTHR46743">
    <property type="entry name" value="TEICHOIC ACIDS EXPORT ATP-BINDING PROTEIN TAGH"/>
    <property type="match status" value="1"/>
</dbReference>
<dbReference type="RefSeq" id="WP_146939851.1">
    <property type="nucleotide sequence ID" value="NZ_BJYJ01000002.1"/>
</dbReference>
<comment type="similarity">
    <text evidence="1">Belongs to the ABC transporter superfamily.</text>
</comment>
<evidence type="ECO:0000256" key="1">
    <source>
        <dbReference type="ARBA" id="ARBA00005417"/>
    </source>
</evidence>
<evidence type="ECO:0000256" key="4">
    <source>
        <dbReference type="ARBA" id="ARBA00022840"/>
    </source>
</evidence>
<sequence>MKKDKEILVSVKNISKKFSRNLKSSLKYGALDIIRSTFGLSVDKNLRPHEFWAVYDVSFELRRGECIGLIGHNGAGKSTLLKILNGLYNPDKGQIVMKGKIGALIELGAGFNPILTGRENIYNNASILGFTKKEVEEKMNSIIDFSEIKEFIDTPVQNYSSGMKVRLGFAIAAHLEPDILIIDEVLAVGDLGFVLKCFSKIDELLPHTAVIFVSHSMPMISRICNEIILMDHGRVEYCGKEIGKGIQLYYNKFSNNNQNKVYDNQIFKLVSFQTDLLNNEIHRHQDFNLTFEFEANTTIDRLPVLYLEFKDKEQKPIAGITVKEYKDNISKGSKIIYKTTVKNPLFTLGKYILDLGLYDPSTESPHIRINNILEFTVGGEKEQWIPFELESENIITLH</sequence>
<protein>
    <submittedName>
        <fullName evidence="6">ABC transporter ATP-binding protein</fullName>
    </submittedName>
</protein>
<keyword evidence="4 6" id="KW-0067">ATP-binding</keyword>
<dbReference type="SUPFAM" id="SSF52540">
    <property type="entry name" value="P-loop containing nucleoside triphosphate hydrolases"/>
    <property type="match status" value="1"/>
</dbReference>
<dbReference type="CDD" id="cd03220">
    <property type="entry name" value="ABC_KpsT_Wzt"/>
    <property type="match status" value="1"/>
</dbReference>
<dbReference type="Pfam" id="PF00005">
    <property type="entry name" value="ABC_tran"/>
    <property type="match status" value="1"/>
</dbReference>
<dbReference type="InterPro" id="IPR050683">
    <property type="entry name" value="Bact_Polysacc_Export_ATP-bd"/>
</dbReference>
<name>A0A511YIF1_9FLAO</name>
<dbReference type="PANTHER" id="PTHR46743:SF2">
    <property type="entry name" value="TEICHOIC ACIDS EXPORT ATP-BINDING PROTEIN TAGH"/>
    <property type="match status" value="1"/>
</dbReference>
<reference evidence="6 7" key="1">
    <citation type="submission" date="2019-07" db="EMBL/GenBank/DDBJ databases">
        <title>Whole genome shotgun sequence of Chryseobacterium hagamense NBRC 105253.</title>
        <authorList>
            <person name="Hosoyama A."/>
            <person name="Uohara A."/>
            <person name="Ohji S."/>
            <person name="Ichikawa N."/>
        </authorList>
    </citation>
    <scope>NUCLEOTIDE SEQUENCE [LARGE SCALE GENOMIC DNA]</scope>
    <source>
        <strain evidence="6 7">NBRC 105253</strain>
    </source>
</reference>
<evidence type="ECO:0000259" key="5">
    <source>
        <dbReference type="PROSITE" id="PS50893"/>
    </source>
</evidence>
<dbReference type="InterPro" id="IPR003593">
    <property type="entry name" value="AAA+_ATPase"/>
</dbReference>
<dbReference type="Proteomes" id="UP000321863">
    <property type="component" value="Unassembled WGS sequence"/>
</dbReference>
<dbReference type="GO" id="GO:0016887">
    <property type="term" value="F:ATP hydrolysis activity"/>
    <property type="evidence" value="ECO:0007669"/>
    <property type="project" value="InterPro"/>
</dbReference>
<keyword evidence="2" id="KW-0813">Transport</keyword>
<dbReference type="GO" id="GO:0016020">
    <property type="term" value="C:membrane"/>
    <property type="evidence" value="ECO:0007669"/>
    <property type="project" value="InterPro"/>
</dbReference>
<dbReference type="InterPro" id="IPR027417">
    <property type="entry name" value="P-loop_NTPase"/>
</dbReference>
<dbReference type="OrthoDB" id="9801987at2"/>
<dbReference type="Gene3D" id="3.40.50.300">
    <property type="entry name" value="P-loop containing nucleotide triphosphate hydrolases"/>
    <property type="match status" value="1"/>
</dbReference>
<dbReference type="AlphaFoldDB" id="A0A511YIF1"/>
<dbReference type="GO" id="GO:0140359">
    <property type="term" value="F:ABC-type transporter activity"/>
    <property type="evidence" value="ECO:0007669"/>
    <property type="project" value="InterPro"/>
</dbReference>
<gene>
    <name evidence="6" type="primary">xapH</name>
    <name evidence="6" type="ORF">CHA01nite_07030</name>
</gene>
<dbReference type="InterPro" id="IPR015860">
    <property type="entry name" value="ABC_transpr_TagH-like"/>
</dbReference>
<evidence type="ECO:0000313" key="6">
    <source>
        <dbReference type="EMBL" id="GEN74963.1"/>
    </source>
</evidence>
<dbReference type="PROSITE" id="PS00211">
    <property type="entry name" value="ABC_TRANSPORTER_1"/>
    <property type="match status" value="1"/>
</dbReference>
<proteinExistence type="inferred from homology"/>
<dbReference type="PROSITE" id="PS50893">
    <property type="entry name" value="ABC_TRANSPORTER_2"/>
    <property type="match status" value="1"/>
</dbReference>
<accession>A0A511YIF1</accession>
<feature type="domain" description="ABC transporter" evidence="5">
    <location>
        <begin position="28"/>
        <end position="257"/>
    </location>
</feature>
<comment type="caution">
    <text evidence="6">The sequence shown here is derived from an EMBL/GenBank/DDBJ whole genome shotgun (WGS) entry which is preliminary data.</text>
</comment>
<dbReference type="SMART" id="SM00382">
    <property type="entry name" value="AAA"/>
    <property type="match status" value="1"/>
</dbReference>
<keyword evidence="3" id="KW-0547">Nucleotide-binding</keyword>
<dbReference type="InterPro" id="IPR017871">
    <property type="entry name" value="ABC_transporter-like_CS"/>
</dbReference>